<dbReference type="Proteomes" id="UP001176883">
    <property type="component" value="Unassembled WGS sequence"/>
</dbReference>
<feature type="signal peptide" evidence="2">
    <location>
        <begin position="1"/>
        <end position="19"/>
    </location>
</feature>
<evidence type="ECO:0000256" key="2">
    <source>
        <dbReference type="SAM" id="SignalP"/>
    </source>
</evidence>
<keyword evidence="2" id="KW-0732">Signal</keyword>
<dbReference type="RefSeq" id="WP_303279811.1">
    <property type="nucleotide sequence ID" value="NZ_JAUOEK010000183.1"/>
</dbReference>
<gene>
    <name evidence="3" type="ORF">Q4Q35_20030</name>
</gene>
<dbReference type="Gene3D" id="2.40.300.10">
    <property type="entry name" value="Head decoration protein D"/>
    <property type="match status" value="1"/>
</dbReference>
<evidence type="ECO:0008006" key="5">
    <source>
        <dbReference type="Google" id="ProtNLM"/>
    </source>
</evidence>
<comment type="caution">
    <text evidence="3">The sequence shown here is derived from an EMBL/GenBank/DDBJ whole genome shotgun (WGS) entry which is preliminary data.</text>
</comment>
<protein>
    <recommendedName>
        <fullName evidence="5">Peptidase S74 domain-containing protein</fullName>
    </recommendedName>
</protein>
<evidence type="ECO:0000313" key="4">
    <source>
        <dbReference type="Proteomes" id="UP001176883"/>
    </source>
</evidence>
<accession>A0ABT8WG41</accession>
<dbReference type="EMBL" id="JAUOEK010000183">
    <property type="protein sequence ID" value="MDO5972095.1"/>
    <property type="molecule type" value="Genomic_DNA"/>
</dbReference>
<proteinExistence type="predicted"/>
<feature type="coiled-coil region" evidence="1">
    <location>
        <begin position="461"/>
        <end position="495"/>
    </location>
</feature>
<keyword evidence="4" id="KW-1185">Reference proteome</keyword>
<organism evidence="3 4">
    <name type="scientific">Flavivirga aquimarina</name>
    <dbReference type="NCBI Taxonomy" id="2027862"/>
    <lineage>
        <taxon>Bacteria</taxon>
        <taxon>Pseudomonadati</taxon>
        <taxon>Bacteroidota</taxon>
        <taxon>Flavobacteriia</taxon>
        <taxon>Flavobacteriales</taxon>
        <taxon>Flavobacteriaceae</taxon>
        <taxon>Flavivirga</taxon>
    </lineage>
</organism>
<reference evidence="3" key="1">
    <citation type="submission" date="2023-07" db="EMBL/GenBank/DDBJ databases">
        <title>Two novel species in the genus Flavivirga.</title>
        <authorList>
            <person name="Kwon K."/>
        </authorList>
    </citation>
    <scope>NUCLEOTIDE SEQUENCE</scope>
    <source>
        <strain evidence="3">KCTC 52353</strain>
    </source>
</reference>
<evidence type="ECO:0000256" key="1">
    <source>
        <dbReference type="SAM" id="Coils"/>
    </source>
</evidence>
<feature type="chain" id="PRO_5045998708" description="Peptidase S74 domain-containing protein" evidence="2">
    <location>
        <begin position="20"/>
        <end position="593"/>
    </location>
</feature>
<sequence>MRPTYLTFLLLIFTCFSYAQTDGITYQAVIIDNNPQEIPGVDIPSNNIPDTALQVRFTIIDNLNNSEYQETHNTTTNAYSMINLVIGKGTPNIGAFDEIYWNNSKFLMVEIDLNDGNGMIEFSYQELTYIPYVRHREIIATSTLDVDGVTNLNSDLFVNNGSATTLSGDLTVEGTSNLNDQVTINANITGGEESYEAYPLRIEGSQQGIAVRLTAGTPNNSNNFITFFDNGGNAVGRIEGETAAEAASDPEFIYEESILVAEEVKAGVNVASSFTPIVVGGVGASTGPCGPCIAAAAADLALATANLVTFNLFALSNLGVTYQSGSADYAEWLERSNFGEKMSAGDIVGVNGGKISKYTMNSQHYMVVSTKPAILGNMPMQGNEALYEKVAFMGQIPVKVRGIVLQGDYIIPSGLNDGTGIGVSPQKIKAEQYREIVGVAWSEALINNGVSMVNMAIGLNANDVANLAIEQEKKIKVLEDKFKTLEQRLLALEHGSVEVVNLEKTTTEKENKTPQKELSRSQLVASYMPPELSDEIMEQAMLYLENGYKNNGIDIENHPGLNKLFNDSKYRKKIIAKTKANYKKSYKKLLEKN</sequence>
<evidence type="ECO:0000313" key="3">
    <source>
        <dbReference type="EMBL" id="MDO5972095.1"/>
    </source>
</evidence>
<name>A0ABT8WG41_9FLAO</name>
<keyword evidence="1" id="KW-0175">Coiled coil</keyword>